<protein>
    <recommendedName>
        <fullName evidence="9">Major facilitator superfamily (MFS) profile domain-containing protein</fullName>
    </recommendedName>
</protein>
<sequence length="773" mass="83226">MQHTQTGGACALPSPSSFTCAGWTMGWDEWMDTLRPWTYKVHAVSWPACPISAPVGPLPSPWAVRRRNGHNAPANNLRGRFPRRYRESVHPRPALPPQRIVEKRDDGPHPHEEEGAKGGRSPCGGHAAVDLRDLAAGPHGWMDGCSVQYGGVDEWTGPGLGRTPSSTLPPLLLLPMRMRNSSSTAHNLVRKRRSAGTHPANQGGKGQGKAKTLCKGAESPHPAAGCTQSVDEGREGTEKVYKTVHWDGASPPSVEESKGRTLVRARERLLESPPRRPCSQCVTPDRAMIPSKDVDVEKRPSGSPPRGRAGKDEEDKSAHVHAHVHDDEDDDDDHRDDGGNDAQLHPERTLSNVDAPVVPPPILDDHGDGTEVEFKPPGGPLRAWMQVFAAHLINTMTWGYAGTFGVYQLHYTQSLGLPAAQVSWIGSVQVFLTFAVCAPSGRLVDAGYAREAAIVGCSLAVLGTFMTSLATAYWQIFLAQGICTGLGLGIAFMPALSVTSSYFRKNRAFALSVSTAGTSVGSVIFPATVQYLTPKVGFPWAVRCAAFIALVNSVAACLMLRPYLPPRKAGPWVEWTAFRELPYMLFALGSFLNFYAIYTGLFFINSFARNVIGFSTTDSVSLLLITNALGIPTRPVAGYLASNHFGPINTYSVATFFVGVGFFSWIGVTTRAGMYVFCVFWGIVIAANQGVFVGALASLTKDPRKMGTRFGMIETLSSFATVAGPPTAGALIDRAGGSHLSAQIWAGVFMTAGATIFMSSRIAATGWKWRAKI</sequence>
<feature type="transmembrane region" description="Helical" evidence="4">
    <location>
        <begin position="744"/>
        <end position="764"/>
    </location>
</feature>
<dbReference type="PANTHER" id="PTHR11360">
    <property type="entry name" value="MONOCARBOXYLATE TRANSPORTER"/>
    <property type="match status" value="1"/>
</dbReference>
<comment type="caution">
    <text evidence="6">The sequence shown here is derived from an EMBL/GenBank/DDBJ whole genome shotgun (WGS) entry which is preliminary data.</text>
</comment>
<evidence type="ECO:0000313" key="8">
    <source>
        <dbReference type="Proteomes" id="UP001287286"/>
    </source>
</evidence>
<feature type="transmembrane region" description="Helical" evidence="4">
    <location>
        <begin position="540"/>
        <end position="560"/>
    </location>
</feature>
<evidence type="ECO:0000256" key="4">
    <source>
        <dbReference type="SAM" id="Phobius"/>
    </source>
</evidence>
<dbReference type="Pfam" id="PF07690">
    <property type="entry name" value="MFS_1"/>
    <property type="match status" value="1"/>
</dbReference>
<dbReference type="SUPFAM" id="SSF103473">
    <property type="entry name" value="MFS general substrate transporter"/>
    <property type="match status" value="1"/>
</dbReference>
<keyword evidence="4" id="KW-1133">Transmembrane helix</keyword>
<feature type="transmembrane region" description="Helical" evidence="4">
    <location>
        <begin position="508"/>
        <end position="528"/>
    </location>
</feature>
<dbReference type="Proteomes" id="UP000245956">
    <property type="component" value="Unassembled WGS sequence"/>
</dbReference>
<reference evidence="6" key="1">
    <citation type="submission" date="2015-05" db="EMBL/GenBank/DDBJ databases">
        <authorList>
            <person name="Wang D.B."/>
            <person name="Wang M."/>
        </authorList>
    </citation>
    <scope>NUCLEOTIDE SEQUENCE</scope>
    <source>
        <strain evidence="6">36-1</strain>
    </source>
</reference>
<dbReference type="EMBL" id="JAWRVI010000060">
    <property type="protein sequence ID" value="KAK4083152.1"/>
    <property type="molecule type" value="Genomic_DNA"/>
</dbReference>
<feature type="transmembrane region" description="Helical" evidence="4">
    <location>
        <begin position="648"/>
        <end position="668"/>
    </location>
</feature>
<name>A0A2U3DVU0_PURLI</name>
<feature type="compositionally biased region" description="Basic and acidic residues" evidence="3">
    <location>
        <begin position="100"/>
        <end position="117"/>
    </location>
</feature>
<dbReference type="GO" id="GO:0022857">
    <property type="term" value="F:transmembrane transporter activity"/>
    <property type="evidence" value="ECO:0007669"/>
    <property type="project" value="InterPro"/>
</dbReference>
<feature type="transmembrane region" description="Helical" evidence="4">
    <location>
        <begin position="674"/>
        <end position="699"/>
    </location>
</feature>
<keyword evidence="4" id="KW-0812">Transmembrane</keyword>
<feature type="transmembrane region" description="Helical" evidence="4">
    <location>
        <begin position="620"/>
        <end position="641"/>
    </location>
</feature>
<feature type="transmembrane region" description="Helical" evidence="4">
    <location>
        <begin position="476"/>
        <end position="496"/>
    </location>
</feature>
<dbReference type="PANTHER" id="PTHR11360:SF130">
    <property type="entry name" value="MAJOR FACILITATOR SUPERFAMILY (MFS) PROFILE DOMAIN-CONTAINING PROTEIN-RELATED"/>
    <property type="match status" value="1"/>
</dbReference>
<dbReference type="InterPro" id="IPR036259">
    <property type="entry name" value="MFS_trans_sf"/>
</dbReference>
<keyword evidence="8" id="KW-1185">Reference proteome</keyword>
<comment type="subcellular location">
    <subcellularLocation>
        <location evidence="1">Membrane</location>
        <topology evidence="1">Multi-pass membrane protein</topology>
    </subcellularLocation>
</comment>
<feature type="transmembrane region" description="Helical" evidence="4">
    <location>
        <begin position="581"/>
        <end position="608"/>
    </location>
</feature>
<evidence type="ECO:0000256" key="3">
    <source>
        <dbReference type="SAM" id="MobiDB-lite"/>
    </source>
</evidence>
<dbReference type="CDD" id="cd17352">
    <property type="entry name" value="MFS_MCT_SLC16"/>
    <property type="match status" value="1"/>
</dbReference>
<feature type="region of interest" description="Disordered" evidence="3">
    <location>
        <begin position="85"/>
        <end position="125"/>
    </location>
</feature>
<feature type="transmembrane region" description="Helical" evidence="4">
    <location>
        <begin position="422"/>
        <end position="440"/>
    </location>
</feature>
<reference evidence="6 7" key="2">
    <citation type="journal article" date="2016" name="Front. Microbiol.">
        <title>Genome and transcriptome sequences reveal the specific parasitism of the nematophagous Purpureocillium lilacinum 36-1.</title>
        <authorList>
            <person name="Xie J."/>
            <person name="Li S."/>
            <person name="Mo C."/>
            <person name="Xiao X."/>
            <person name="Peng D."/>
            <person name="Wang G."/>
            <person name="Xiao Y."/>
        </authorList>
    </citation>
    <scope>NUCLEOTIDE SEQUENCE [LARGE SCALE GENOMIC DNA]</scope>
    <source>
        <strain evidence="6 7">36-1</strain>
    </source>
</reference>
<dbReference type="Proteomes" id="UP001287286">
    <property type="component" value="Unassembled WGS sequence"/>
</dbReference>
<evidence type="ECO:0000256" key="1">
    <source>
        <dbReference type="ARBA" id="ARBA00004141"/>
    </source>
</evidence>
<feature type="region of interest" description="Disordered" evidence="3">
    <location>
        <begin position="267"/>
        <end position="357"/>
    </location>
</feature>
<dbReference type="Gene3D" id="1.20.1250.20">
    <property type="entry name" value="MFS general substrate transporter like domains"/>
    <property type="match status" value="1"/>
</dbReference>
<evidence type="ECO:0000313" key="6">
    <source>
        <dbReference type="EMBL" id="PWI66344.1"/>
    </source>
</evidence>
<comment type="similarity">
    <text evidence="2">Belongs to the major facilitator superfamily. Monocarboxylate porter (TC 2.A.1.13) family.</text>
</comment>
<evidence type="ECO:0000313" key="5">
    <source>
        <dbReference type="EMBL" id="KAK4083152.1"/>
    </source>
</evidence>
<proteinExistence type="inferred from homology"/>
<gene>
    <name evidence="6" type="ORF">PCL_05042</name>
    <name evidence="5" type="ORF">Purlil1_10964</name>
</gene>
<dbReference type="InterPro" id="IPR050327">
    <property type="entry name" value="Proton-linked_MCT"/>
</dbReference>
<keyword evidence="4" id="KW-0472">Membrane</keyword>
<feature type="region of interest" description="Disordered" evidence="3">
    <location>
        <begin position="191"/>
        <end position="234"/>
    </location>
</feature>
<feature type="transmembrane region" description="Helical" evidence="4">
    <location>
        <begin position="452"/>
        <end position="470"/>
    </location>
</feature>
<evidence type="ECO:0000256" key="2">
    <source>
        <dbReference type="ARBA" id="ARBA00006727"/>
    </source>
</evidence>
<feature type="compositionally biased region" description="Basic and acidic residues" evidence="3">
    <location>
        <begin position="309"/>
        <end position="326"/>
    </location>
</feature>
<accession>A0A2U3DVU0</accession>
<dbReference type="InterPro" id="IPR011701">
    <property type="entry name" value="MFS"/>
</dbReference>
<evidence type="ECO:0008006" key="9">
    <source>
        <dbReference type="Google" id="ProtNLM"/>
    </source>
</evidence>
<organism evidence="6 7">
    <name type="scientific">Purpureocillium lilacinum</name>
    <name type="common">Paecilomyces lilacinus</name>
    <dbReference type="NCBI Taxonomy" id="33203"/>
    <lineage>
        <taxon>Eukaryota</taxon>
        <taxon>Fungi</taxon>
        <taxon>Dikarya</taxon>
        <taxon>Ascomycota</taxon>
        <taxon>Pezizomycotina</taxon>
        <taxon>Sordariomycetes</taxon>
        <taxon>Hypocreomycetidae</taxon>
        <taxon>Hypocreales</taxon>
        <taxon>Ophiocordycipitaceae</taxon>
        <taxon>Purpureocillium</taxon>
    </lineage>
</organism>
<evidence type="ECO:0000313" key="7">
    <source>
        <dbReference type="Proteomes" id="UP000245956"/>
    </source>
</evidence>
<dbReference type="AlphaFoldDB" id="A0A2U3DVU0"/>
<reference evidence="5 8" key="4">
    <citation type="journal article" date="2024" name="Microbiol. Resour. Announc.">
        <title>Genome annotations for the ascomycete fungi Trichoderma harzianum, Trichoderma aggressivum, and Purpureocillium lilacinum.</title>
        <authorList>
            <person name="Beijen E.P.W."/>
            <person name="Ohm R.A."/>
        </authorList>
    </citation>
    <scope>NUCLEOTIDE SEQUENCE [LARGE SCALE GENOMIC DNA]</scope>
    <source>
        <strain evidence="5 8">CBS 150709</strain>
    </source>
</reference>
<reference evidence="5" key="3">
    <citation type="submission" date="2023-11" db="EMBL/GenBank/DDBJ databases">
        <authorList>
            <person name="Beijen E."/>
            <person name="Ohm R.A."/>
        </authorList>
    </citation>
    <scope>NUCLEOTIDE SEQUENCE</scope>
    <source>
        <strain evidence="5">CBS 150709</strain>
    </source>
</reference>
<dbReference type="GO" id="GO:0016020">
    <property type="term" value="C:membrane"/>
    <property type="evidence" value="ECO:0007669"/>
    <property type="project" value="UniProtKB-SubCell"/>
</dbReference>
<dbReference type="EMBL" id="LCWV01000025">
    <property type="protein sequence ID" value="PWI66344.1"/>
    <property type="molecule type" value="Genomic_DNA"/>
</dbReference>